<dbReference type="PROSITE" id="PS51186">
    <property type="entry name" value="GNAT"/>
    <property type="match status" value="1"/>
</dbReference>
<dbReference type="RefSeq" id="WP_188403197.1">
    <property type="nucleotide sequence ID" value="NZ_BMCE01000002.1"/>
</dbReference>
<dbReference type="CDD" id="cd04301">
    <property type="entry name" value="NAT_SF"/>
    <property type="match status" value="1"/>
</dbReference>
<dbReference type="InterPro" id="IPR016181">
    <property type="entry name" value="Acyl_CoA_acyltransferase"/>
</dbReference>
<evidence type="ECO:0000259" key="1">
    <source>
        <dbReference type="PROSITE" id="PS51186"/>
    </source>
</evidence>
<reference evidence="2 3" key="1">
    <citation type="submission" date="2021-01" db="EMBL/GenBank/DDBJ databases">
        <title>Genome Sequencing of Type Strains.</title>
        <authorList>
            <person name="Lemaire J.F."/>
            <person name="Inderbitzin P."/>
            <person name="Collins S.B."/>
            <person name="Wespe N."/>
            <person name="Knight-Connoni V."/>
        </authorList>
    </citation>
    <scope>NUCLEOTIDE SEQUENCE [LARGE SCALE GENOMIC DNA]</scope>
    <source>
        <strain evidence="2 3">DSM 14730</strain>
    </source>
</reference>
<feature type="domain" description="N-acetyltransferase" evidence="1">
    <location>
        <begin position="12"/>
        <end position="155"/>
    </location>
</feature>
<dbReference type="Pfam" id="PF00583">
    <property type="entry name" value="Acetyltransf_1"/>
    <property type="match status" value="1"/>
</dbReference>
<accession>A0ABS2ZAF3</accession>
<dbReference type="InterPro" id="IPR050276">
    <property type="entry name" value="MshD_Acetyltransferase"/>
</dbReference>
<keyword evidence="3" id="KW-1185">Reference proteome</keyword>
<dbReference type="PANTHER" id="PTHR43617:SF34">
    <property type="entry name" value="PUTATIVE-RELATED"/>
    <property type="match status" value="1"/>
</dbReference>
<dbReference type="InterPro" id="IPR000182">
    <property type="entry name" value="GNAT_dom"/>
</dbReference>
<sequence length="155" mass="18129">MTRIELRKIDSENWREALELTVFDDQQRFVAAVSPPAAIALTKAYIRPDGRLVEPYGVYNQNKIVGFFNLHYTPDSKDDYWLFHFFIDKRYQREGFGNDVIKALIEHLKHIHPSCNRIRLTVHPENNAGVKFYMKLGFTDDQTLTFGEPTYSKSI</sequence>
<dbReference type="PANTHER" id="PTHR43617">
    <property type="entry name" value="L-AMINO ACID N-ACETYLTRANSFERASE"/>
    <property type="match status" value="1"/>
</dbReference>
<organism evidence="2 3">
    <name type="scientific">Fictibacillus barbaricus</name>
    <dbReference type="NCBI Taxonomy" id="182136"/>
    <lineage>
        <taxon>Bacteria</taxon>
        <taxon>Bacillati</taxon>
        <taxon>Bacillota</taxon>
        <taxon>Bacilli</taxon>
        <taxon>Bacillales</taxon>
        <taxon>Fictibacillaceae</taxon>
        <taxon>Fictibacillus</taxon>
    </lineage>
</organism>
<dbReference type="Gene3D" id="3.40.630.30">
    <property type="match status" value="1"/>
</dbReference>
<comment type="caution">
    <text evidence="2">The sequence shown here is derived from an EMBL/GenBank/DDBJ whole genome shotgun (WGS) entry which is preliminary data.</text>
</comment>
<dbReference type="Proteomes" id="UP001319060">
    <property type="component" value="Unassembled WGS sequence"/>
</dbReference>
<evidence type="ECO:0000313" key="2">
    <source>
        <dbReference type="EMBL" id="MBN3545178.1"/>
    </source>
</evidence>
<dbReference type="SUPFAM" id="SSF55729">
    <property type="entry name" value="Acyl-CoA N-acyltransferases (Nat)"/>
    <property type="match status" value="1"/>
</dbReference>
<name>A0ABS2ZAF3_9BACL</name>
<evidence type="ECO:0000313" key="3">
    <source>
        <dbReference type="Proteomes" id="UP001319060"/>
    </source>
</evidence>
<proteinExistence type="predicted"/>
<gene>
    <name evidence="2" type="ORF">JYA64_07730</name>
</gene>
<dbReference type="EMBL" id="JAFHKS010000042">
    <property type="protein sequence ID" value="MBN3545178.1"/>
    <property type="molecule type" value="Genomic_DNA"/>
</dbReference>
<protein>
    <submittedName>
        <fullName evidence="2">GNAT family N-acetyltransferase</fullName>
    </submittedName>
</protein>